<evidence type="ECO:0000313" key="5">
    <source>
        <dbReference type="EMBL" id="WEK45932.1"/>
    </source>
</evidence>
<dbReference type="AlphaFoldDB" id="A0AAJ5X7B2"/>
<proteinExistence type="predicted"/>
<dbReference type="InterPro" id="IPR001647">
    <property type="entry name" value="HTH_TetR"/>
</dbReference>
<dbReference type="PANTHER" id="PTHR30055:SF151">
    <property type="entry name" value="TRANSCRIPTIONAL REGULATORY PROTEIN"/>
    <property type="match status" value="1"/>
</dbReference>
<reference evidence="5" key="1">
    <citation type="submission" date="2023-03" db="EMBL/GenBank/DDBJ databases">
        <title>Andean soil-derived lignocellulolytic bacterial consortium as a source of novel taxa and putative plastic-active enzymes.</title>
        <authorList>
            <person name="Diaz-Garcia L."/>
            <person name="Chuvochina M."/>
            <person name="Feuerriegel G."/>
            <person name="Bunk B."/>
            <person name="Sproer C."/>
            <person name="Streit W.R."/>
            <person name="Rodriguez L.M."/>
            <person name="Overmann J."/>
            <person name="Jimenez D.J."/>
        </authorList>
    </citation>
    <scope>NUCLEOTIDE SEQUENCE</scope>
    <source>
        <strain evidence="5">MAG 26</strain>
    </source>
</reference>
<dbReference type="SUPFAM" id="SSF46689">
    <property type="entry name" value="Homeodomain-like"/>
    <property type="match status" value="1"/>
</dbReference>
<name>A0AAJ5X7B2_9SPHN</name>
<protein>
    <submittedName>
        <fullName evidence="5">TetR family transcriptional regulator</fullName>
    </submittedName>
</protein>
<evidence type="ECO:0000259" key="4">
    <source>
        <dbReference type="Pfam" id="PF00440"/>
    </source>
</evidence>
<dbReference type="PANTHER" id="PTHR30055">
    <property type="entry name" value="HTH-TYPE TRANSCRIPTIONAL REGULATOR RUTR"/>
    <property type="match status" value="1"/>
</dbReference>
<organism evidence="5 6">
    <name type="scientific">Candidatus Andeanibacterium colombiense</name>
    <dbReference type="NCBI Taxonomy" id="3121345"/>
    <lineage>
        <taxon>Bacteria</taxon>
        <taxon>Pseudomonadati</taxon>
        <taxon>Pseudomonadota</taxon>
        <taxon>Alphaproteobacteria</taxon>
        <taxon>Sphingomonadales</taxon>
        <taxon>Sphingomonadaceae</taxon>
        <taxon>Candidatus Andeanibacterium</taxon>
    </lineage>
</organism>
<keyword evidence="3" id="KW-0804">Transcription</keyword>
<evidence type="ECO:0000256" key="1">
    <source>
        <dbReference type="ARBA" id="ARBA00023015"/>
    </source>
</evidence>
<evidence type="ECO:0000256" key="2">
    <source>
        <dbReference type="ARBA" id="ARBA00023125"/>
    </source>
</evidence>
<feature type="domain" description="HTH tetR-type" evidence="4">
    <location>
        <begin position="12"/>
        <end position="56"/>
    </location>
</feature>
<keyword evidence="2" id="KW-0238">DNA-binding</keyword>
<evidence type="ECO:0000313" key="6">
    <source>
        <dbReference type="Proteomes" id="UP001218362"/>
    </source>
</evidence>
<accession>A0AAJ5X7B2</accession>
<dbReference type="Pfam" id="PF00440">
    <property type="entry name" value="TetR_N"/>
    <property type="match status" value="1"/>
</dbReference>
<sequence>MARTPRLNREMIVREAIALLGESGLEAVSLRRLAERLGVKAPSLARHVGDKGQLLALLSAAIFGDALDTIPAGLNGDGWLEAFGNALRRKQSETRDIAGLFSVVPPDPEVHRAINERLSLLMREAGLEGDRAQVEQAAIQALVTGWMMFEKSPRANEFAARLPSDHAFEDSLRALIAGFAAER</sequence>
<gene>
    <name evidence="5" type="ORF">P0Y56_12975</name>
</gene>
<dbReference type="SUPFAM" id="SSF48498">
    <property type="entry name" value="Tetracyclin repressor-like, C-terminal domain"/>
    <property type="match status" value="1"/>
</dbReference>
<dbReference type="Gene3D" id="1.10.357.10">
    <property type="entry name" value="Tetracycline Repressor, domain 2"/>
    <property type="match status" value="1"/>
</dbReference>
<dbReference type="GO" id="GO:0000976">
    <property type="term" value="F:transcription cis-regulatory region binding"/>
    <property type="evidence" value="ECO:0007669"/>
    <property type="project" value="TreeGrafter"/>
</dbReference>
<evidence type="ECO:0000256" key="3">
    <source>
        <dbReference type="ARBA" id="ARBA00023163"/>
    </source>
</evidence>
<keyword evidence="1" id="KW-0805">Transcription regulation</keyword>
<dbReference type="GO" id="GO:0003700">
    <property type="term" value="F:DNA-binding transcription factor activity"/>
    <property type="evidence" value="ECO:0007669"/>
    <property type="project" value="TreeGrafter"/>
</dbReference>
<dbReference type="Proteomes" id="UP001218362">
    <property type="component" value="Chromosome"/>
</dbReference>
<dbReference type="KEGG" id="acob:P0Y56_12975"/>
<dbReference type="InterPro" id="IPR036271">
    <property type="entry name" value="Tet_transcr_reg_TetR-rel_C_sf"/>
</dbReference>
<dbReference type="InterPro" id="IPR009057">
    <property type="entry name" value="Homeodomain-like_sf"/>
</dbReference>
<dbReference type="Gene3D" id="1.10.10.60">
    <property type="entry name" value="Homeodomain-like"/>
    <property type="match status" value="1"/>
</dbReference>
<dbReference type="InterPro" id="IPR050109">
    <property type="entry name" value="HTH-type_TetR-like_transc_reg"/>
</dbReference>
<dbReference type="EMBL" id="CP119316">
    <property type="protein sequence ID" value="WEK45932.1"/>
    <property type="molecule type" value="Genomic_DNA"/>
</dbReference>